<organism evidence="9 10">
    <name type="scientific">Methylobacterium isbiliense</name>
    <dbReference type="NCBI Taxonomy" id="315478"/>
    <lineage>
        <taxon>Bacteria</taxon>
        <taxon>Pseudomonadati</taxon>
        <taxon>Pseudomonadota</taxon>
        <taxon>Alphaproteobacteria</taxon>
        <taxon>Hyphomicrobiales</taxon>
        <taxon>Methylobacteriaceae</taxon>
        <taxon>Methylobacterium</taxon>
    </lineage>
</organism>
<feature type="transmembrane region" description="Helical" evidence="8">
    <location>
        <begin position="74"/>
        <end position="93"/>
    </location>
</feature>
<feature type="transmembrane region" description="Helical" evidence="8">
    <location>
        <begin position="33"/>
        <end position="53"/>
    </location>
</feature>
<evidence type="ECO:0000256" key="5">
    <source>
        <dbReference type="ARBA" id="ARBA00022692"/>
    </source>
</evidence>
<feature type="transmembrane region" description="Helical" evidence="8">
    <location>
        <begin position="200"/>
        <end position="218"/>
    </location>
</feature>
<dbReference type="InterPro" id="IPR002781">
    <property type="entry name" value="TM_pro_TauE-like"/>
</dbReference>
<feature type="transmembrane region" description="Helical" evidence="8">
    <location>
        <begin position="131"/>
        <end position="158"/>
    </location>
</feature>
<keyword evidence="3" id="KW-0813">Transport</keyword>
<evidence type="ECO:0000256" key="8">
    <source>
        <dbReference type="RuleBase" id="RU363041"/>
    </source>
</evidence>
<reference evidence="9" key="1">
    <citation type="journal article" date="2021" name="Front. Microbiol.">
        <title>Comprehensive Comparative Genomics and Phenotyping of Methylobacterium Species.</title>
        <authorList>
            <person name="Alessa O."/>
            <person name="Ogura Y."/>
            <person name="Fujitani Y."/>
            <person name="Takami H."/>
            <person name="Hayashi T."/>
            <person name="Sahin N."/>
            <person name="Tani A."/>
        </authorList>
    </citation>
    <scope>NUCLEOTIDE SEQUENCE</scope>
    <source>
        <strain evidence="9">DSM 17168</strain>
    </source>
</reference>
<sequence length="244" mass="25056">MSADAASMAALLAAALLGGLVRGFTGFGFAMVFVPLAASVVGPTAAVGLIWIVDAPFALWLGLLSARHAAWREVVPLLVGAAVSLPLGVLLLTRLDPVLVRWLAAGAILAALAALATGWRYRTAPSVPLSVTVGAASGLASGFAGLGGLPLAVFWLASQTAEAAQVRHNLMAYFGLSTLLSGIAFLGGGVLTVERVWLSLPLLLPYGLGLLAGARLFHRASDLLFRRIAYAVILAAVCLALPLR</sequence>
<gene>
    <name evidence="9" type="ORF">GMJLKIPL_5283</name>
</gene>
<accession>A0ABQ4SJE0</accession>
<feature type="transmembrane region" description="Helical" evidence="8">
    <location>
        <begin position="99"/>
        <end position="119"/>
    </location>
</feature>
<evidence type="ECO:0000313" key="9">
    <source>
        <dbReference type="EMBL" id="GJE03329.1"/>
    </source>
</evidence>
<dbReference type="Proteomes" id="UP001055153">
    <property type="component" value="Unassembled WGS sequence"/>
</dbReference>
<keyword evidence="4 8" id="KW-1003">Cell membrane</keyword>
<dbReference type="EMBL" id="BPQQ01000072">
    <property type="protein sequence ID" value="GJE03329.1"/>
    <property type="molecule type" value="Genomic_DNA"/>
</dbReference>
<evidence type="ECO:0000256" key="1">
    <source>
        <dbReference type="ARBA" id="ARBA00004651"/>
    </source>
</evidence>
<proteinExistence type="inferred from homology"/>
<evidence type="ECO:0000256" key="2">
    <source>
        <dbReference type="ARBA" id="ARBA00009142"/>
    </source>
</evidence>
<evidence type="ECO:0000256" key="6">
    <source>
        <dbReference type="ARBA" id="ARBA00022989"/>
    </source>
</evidence>
<keyword evidence="7 8" id="KW-0472">Membrane</keyword>
<keyword evidence="6 8" id="KW-1133">Transmembrane helix</keyword>
<feature type="transmembrane region" description="Helical" evidence="8">
    <location>
        <begin position="224"/>
        <end position="243"/>
    </location>
</feature>
<evidence type="ECO:0000256" key="3">
    <source>
        <dbReference type="ARBA" id="ARBA00022448"/>
    </source>
</evidence>
<dbReference type="PANTHER" id="PTHR30269">
    <property type="entry name" value="TRANSMEMBRANE PROTEIN YFCA"/>
    <property type="match status" value="1"/>
</dbReference>
<protein>
    <recommendedName>
        <fullName evidence="8">Probable membrane transporter protein</fullName>
    </recommendedName>
</protein>
<comment type="caution">
    <text evidence="9">The sequence shown here is derived from an EMBL/GenBank/DDBJ whole genome shotgun (WGS) entry which is preliminary data.</text>
</comment>
<dbReference type="Pfam" id="PF01925">
    <property type="entry name" value="TauE"/>
    <property type="match status" value="1"/>
</dbReference>
<reference evidence="9" key="2">
    <citation type="submission" date="2021-08" db="EMBL/GenBank/DDBJ databases">
        <authorList>
            <person name="Tani A."/>
            <person name="Ola A."/>
            <person name="Ogura Y."/>
            <person name="Katsura K."/>
            <person name="Hayashi T."/>
        </authorList>
    </citation>
    <scope>NUCLEOTIDE SEQUENCE</scope>
    <source>
        <strain evidence="9">DSM 17168</strain>
    </source>
</reference>
<evidence type="ECO:0000256" key="7">
    <source>
        <dbReference type="ARBA" id="ARBA00023136"/>
    </source>
</evidence>
<dbReference type="PANTHER" id="PTHR30269:SF37">
    <property type="entry name" value="MEMBRANE TRANSPORTER PROTEIN"/>
    <property type="match status" value="1"/>
</dbReference>
<keyword evidence="5 8" id="KW-0812">Transmembrane</keyword>
<comment type="similarity">
    <text evidence="2 8">Belongs to the 4-toluene sulfonate uptake permease (TSUP) (TC 2.A.102) family.</text>
</comment>
<feature type="transmembrane region" description="Helical" evidence="8">
    <location>
        <begin position="170"/>
        <end position="193"/>
    </location>
</feature>
<dbReference type="RefSeq" id="WP_238240725.1">
    <property type="nucleotide sequence ID" value="NZ_BPQQ01000072.1"/>
</dbReference>
<keyword evidence="10" id="KW-1185">Reference proteome</keyword>
<comment type="subcellular location">
    <subcellularLocation>
        <location evidence="1 8">Cell membrane</location>
        <topology evidence="1 8">Multi-pass membrane protein</topology>
    </subcellularLocation>
</comment>
<evidence type="ECO:0000256" key="4">
    <source>
        <dbReference type="ARBA" id="ARBA00022475"/>
    </source>
</evidence>
<evidence type="ECO:0000313" key="10">
    <source>
        <dbReference type="Proteomes" id="UP001055153"/>
    </source>
</evidence>
<dbReference type="InterPro" id="IPR052017">
    <property type="entry name" value="TSUP"/>
</dbReference>
<name>A0ABQ4SJE0_9HYPH</name>